<dbReference type="CDD" id="cd03811">
    <property type="entry name" value="GT4_GT28_WabH-like"/>
    <property type="match status" value="1"/>
</dbReference>
<comment type="caution">
    <text evidence="2">The sequence shown here is derived from an EMBL/GenBank/DDBJ whole genome shotgun (WGS) entry which is preliminary data.</text>
</comment>
<sequence length="394" mass="45751">MKLLFVVNNFNFGGPQKSLLNLFYELKDTNHEIDLMILNQEDSLTKYLPDYVNVKKVSSKFSVLMLNRKHLLSNILKNFKSPKLGMKALVFTLKSKLKMHDNTKAKQRFWIDNKWKDLQMKKRYDYAIGVSGGHSVYFIEDYINANHKIGWIRTDYRVLKRDHEIDKEYFDKMDGMLSVSKMCSEIFEDIFHIKPVTFYNSLPIKLYENIESEKIDIQTNSFNLCTICRLDNGKGLDLLIEAAKILKSKDLNIKWYVVGAGKLAQWLQDEVANHKLEDLVIPVGFKFNTGSIVKKMDVLVHPSRFEGKSNTIDEALYYNIPVVATNFETVYEQITNNENGFIVNMDGHEIARKIEELYGNKTTYQTIKTNLEKLNVEPEDKGKEFIETIKHIGG</sequence>
<dbReference type="EMBL" id="PYZI01000002">
    <property type="protein sequence ID" value="PTF14863.1"/>
    <property type="molecule type" value="Genomic_DNA"/>
</dbReference>
<evidence type="ECO:0000313" key="3">
    <source>
        <dbReference type="Proteomes" id="UP000242088"/>
    </source>
</evidence>
<name>A0ABX5I4Y7_9STAP</name>
<feature type="domain" description="Glycosyl transferase family 1" evidence="1">
    <location>
        <begin position="211"/>
        <end position="370"/>
    </location>
</feature>
<evidence type="ECO:0000313" key="2">
    <source>
        <dbReference type="EMBL" id="PTF14863.1"/>
    </source>
</evidence>
<protein>
    <recommendedName>
        <fullName evidence="1">Glycosyl transferase family 1 domain-containing protein</fullName>
    </recommendedName>
</protein>
<keyword evidence="3" id="KW-1185">Reference proteome</keyword>
<dbReference type="Pfam" id="PF00534">
    <property type="entry name" value="Glycos_transf_1"/>
    <property type="match status" value="1"/>
</dbReference>
<dbReference type="Gene3D" id="3.40.50.2000">
    <property type="entry name" value="Glycogen Phosphorylase B"/>
    <property type="match status" value="2"/>
</dbReference>
<gene>
    <name evidence="2" type="ORF">BUY47_02345</name>
</gene>
<evidence type="ECO:0000259" key="1">
    <source>
        <dbReference type="Pfam" id="PF00534"/>
    </source>
</evidence>
<dbReference type="GeneID" id="48886973"/>
<organism evidence="2 3">
    <name type="scientific">Staphylococcus devriesei</name>
    <dbReference type="NCBI Taxonomy" id="586733"/>
    <lineage>
        <taxon>Bacteria</taxon>
        <taxon>Bacillati</taxon>
        <taxon>Bacillota</taxon>
        <taxon>Bacilli</taxon>
        <taxon>Bacillales</taxon>
        <taxon>Staphylococcaceae</taxon>
        <taxon>Staphylococcus</taxon>
    </lineage>
</organism>
<dbReference type="RefSeq" id="WP_103166555.1">
    <property type="nucleotide sequence ID" value="NZ_JAHCOZ010000002.1"/>
</dbReference>
<reference evidence="2 3" key="1">
    <citation type="journal article" date="2016" name="Front. Microbiol.">
        <title>Comprehensive Phylogenetic Analysis of Bovine Non-aureus Staphylococci Species Based on Whole-Genome Sequencing.</title>
        <authorList>
            <person name="Naushad S."/>
            <person name="Barkema H.W."/>
            <person name="Luby C."/>
            <person name="Condas L.A."/>
            <person name="Nobrega D.B."/>
            <person name="Carson D.A."/>
            <person name="De Buck J."/>
        </authorList>
    </citation>
    <scope>NUCLEOTIDE SEQUENCE [LARGE SCALE GENOMIC DNA]</scope>
    <source>
        <strain evidence="2 3">SNUC 1409</strain>
    </source>
</reference>
<dbReference type="PANTHER" id="PTHR12526">
    <property type="entry name" value="GLYCOSYLTRANSFERASE"/>
    <property type="match status" value="1"/>
</dbReference>
<dbReference type="SUPFAM" id="SSF53756">
    <property type="entry name" value="UDP-Glycosyltransferase/glycogen phosphorylase"/>
    <property type="match status" value="1"/>
</dbReference>
<dbReference type="InterPro" id="IPR001296">
    <property type="entry name" value="Glyco_trans_1"/>
</dbReference>
<accession>A0ABX5I4Y7</accession>
<dbReference type="Proteomes" id="UP000242088">
    <property type="component" value="Unassembled WGS sequence"/>
</dbReference>
<proteinExistence type="predicted"/>